<evidence type="ECO:0000313" key="6">
    <source>
        <dbReference type="EMBL" id="MBE0400789.1"/>
    </source>
</evidence>
<dbReference type="PANTHER" id="PTHR43350:SF19">
    <property type="entry name" value="D-GULOSIDE 3-DEHYDROGENASE"/>
    <property type="match status" value="1"/>
</dbReference>
<keyword evidence="4" id="KW-0862">Zinc</keyword>
<comment type="similarity">
    <text evidence="2">Belongs to the zinc-containing alcohol dehydrogenase family.</text>
</comment>
<keyword evidence="3" id="KW-0479">Metal-binding</keyword>
<dbReference type="SUPFAM" id="SSF51735">
    <property type="entry name" value="NAD(P)-binding Rossmann-fold domains"/>
    <property type="match status" value="1"/>
</dbReference>
<name>A0ABR9F3S4_9GAMM</name>
<evidence type="ECO:0000256" key="4">
    <source>
        <dbReference type="ARBA" id="ARBA00022833"/>
    </source>
</evidence>
<dbReference type="Proteomes" id="UP001645039">
    <property type="component" value="Unassembled WGS sequence"/>
</dbReference>
<dbReference type="InterPro" id="IPR011032">
    <property type="entry name" value="GroES-like_sf"/>
</dbReference>
<evidence type="ECO:0000313" key="7">
    <source>
        <dbReference type="Proteomes" id="UP001645039"/>
    </source>
</evidence>
<proteinExistence type="inferred from homology"/>
<sequence>MLAPDYATAFWVTNPQQGEMRREILKPPGQDEVLVRTLYSGVSRGTESLVFNGRVPASEFARMQAPFQKGEFPGPVKYGYCSVGRVEHGPDELLNKSVFCLFPHQDHYVVPASAVVAIPANVPAQRAVLTANMETAINGVWDAEPMLGEQVCVIGAGVVGALVAYLCIQIPGVNVHLIDINPERETVAAHLGVAFSTPDQAPHNQDCVIHASGHPDGLRQGLDLLGNAGRLIEMSWFGEDDVTLPLGGAFHSQRLTLRASQVGQLPTKLLSRWDYRRRLALALNLLDDDRLDILVSGESDFHDFPALAPHLLGSGSTALCHRLRYS</sequence>
<evidence type="ECO:0000256" key="3">
    <source>
        <dbReference type="ARBA" id="ARBA00022723"/>
    </source>
</evidence>
<keyword evidence="7" id="KW-1185">Reference proteome</keyword>
<dbReference type="CDD" id="cd08255">
    <property type="entry name" value="2-desacetyl-2-hydroxyethyl_bacteriochlorophyllide_like"/>
    <property type="match status" value="1"/>
</dbReference>
<dbReference type="PANTHER" id="PTHR43350">
    <property type="entry name" value="NAD-DEPENDENT ALCOHOL DEHYDROGENASE"/>
    <property type="match status" value="1"/>
</dbReference>
<dbReference type="EMBL" id="RRZD01000010">
    <property type="protein sequence ID" value="MBE0400789.1"/>
    <property type="molecule type" value="Genomic_DNA"/>
</dbReference>
<organism evidence="6 7">
    <name type="scientific">Halomonas casei</name>
    <dbReference type="NCBI Taxonomy" id="2742613"/>
    <lineage>
        <taxon>Bacteria</taxon>
        <taxon>Pseudomonadati</taxon>
        <taxon>Pseudomonadota</taxon>
        <taxon>Gammaproteobacteria</taxon>
        <taxon>Oceanospirillales</taxon>
        <taxon>Halomonadaceae</taxon>
        <taxon>Halomonas</taxon>
    </lineage>
</organism>
<gene>
    <name evidence="6" type="ORF">EI168_11815</name>
</gene>
<comment type="caution">
    <text evidence="6">The sequence shown here is derived from an EMBL/GenBank/DDBJ whole genome shotgun (WGS) entry which is preliminary data.</text>
</comment>
<dbReference type="RefSeq" id="WP_096281582.1">
    <property type="nucleotide sequence ID" value="NZ_CBCSBM010000001.1"/>
</dbReference>
<protein>
    <submittedName>
        <fullName evidence="6">Zinc-binding alcohol dehydrogenase</fullName>
    </submittedName>
</protein>
<dbReference type="Gene3D" id="3.90.180.10">
    <property type="entry name" value="Medium-chain alcohol dehydrogenases, catalytic domain"/>
    <property type="match status" value="1"/>
</dbReference>
<accession>A0ABR9F3S4</accession>
<evidence type="ECO:0000256" key="5">
    <source>
        <dbReference type="ARBA" id="ARBA00023002"/>
    </source>
</evidence>
<evidence type="ECO:0000256" key="1">
    <source>
        <dbReference type="ARBA" id="ARBA00001947"/>
    </source>
</evidence>
<evidence type="ECO:0000256" key="2">
    <source>
        <dbReference type="ARBA" id="ARBA00008072"/>
    </source>
</evidence>
<dbReference type="InterPro" id="IPR036291">
    <property type="entry name" value="NAD(P)-bd_dom_sf"/>
</dbReference>
<comment type="cofactor">
    <cofactor evidence="1">
        <name>Zn(2+)</name>
        <dbReference type="ChEBI" id="CHEBI:29105"/>
    </cofactor>
</comment>
<keyword evidence="5" id="KW-0560">Oxidoreductase</keyword>
<dbReference type="SUPFAM" id="SSF50129">
    <property type="entry name" value="GroES-like"/>
    <property type="match status" value="1"/>
</dbReference>
<reference evidence="6 7" key="1">
    <citation type="submission" date="2020-07" db="EMBL/GenBank/DDBJ databases">
        <title>Halophilic bacteria isolated from french cheeses.</title>
        <authorList>
            <person name="Kothe C.I."/>
            <person name="Farah-Kraiem B."/>
            <person name="Renault P."/>
            <person name="Dridi B."/>
        </authorList>
    </citation>
    <scope>NUCLEOTIDE SEQUENCE [LARGE SCALE GENOMIC DNA]</scope>
    <source>
        <strain evidence="6 7">FME1</strain>
    </source>
</reference>
<dbReference type="Gene3D" id="3.40.50.720">
    <property type="entry name" value="NAD(P)-binding Rossmann-like Domain"/>
    <property type="match status" value="1"/>
</dbReference>